<dbReference type="Pfam" id="PF00128">
    <property type="entry name" value="Alpha-amylase"/>
    <property type="match status" value="1"/>
</dbReference>
<evidence type="ECO:0000313" key="7">
    <source>
        <dbReference type="Proteomes" id="UP000005824"/>
    </source>
</evidence>
<sequence>MRPAQKQFFSGQKLNRSLPMSLAHRTTKTVVKGREYPLGATVTAGGVNFALYSRNASAVFLLLFDAPNGEPTDVIQLRERDKFIWHAEVRGIGHGQLYGYKVQGEYRPEWGLRFNDVKLMLDPYAKAVTGKFRNDDNVLLAYEPHPGGGEFVKDPRDTTAFAPKAVVIDDNAFDWQGDEAPDLKLEELFIYEVHVKGFTAHPSSKVASPGTYLGFIEKIPHLKRLGINAVELLPVHEYYVDDFLVGRGLTNYWGYNSIGFFAPESSYASSGTLGSQVEEFKTLVRALHKAGIMVILDVVYNHTGEGSELGPSLAFRGIDNPSYYSLTGPPDQSRRYYTNFTGCGNSLNFDSQAVIRLVMDSLRYWVDVMHVDGFRFDLASVLGREEGGAYRASGPFFHSVAQAPALNRAILIAEPWDIGTYQVGNFPVDWSEWNGRFRDTVRRFNKGDSGQLADLGWRLTGSADLYGDDGRSAYNSINFITCHDGFTLHDLVAYNGKHNEANGENNNDGCDDNHSWNCGVEGDTTDAGVLSLRRQLMKNHACALFFASGTPMLLGGDEFARTQRGNNNAYCQDNALSWFDWDLAEKNNDLVEFFRKVIAFVGRYPVLERRQFSLCEDLDDDQIPDFSWFGTDGSDSPHWNDSQSRTICMQLDASTNPGELTGQRLFFIYNAHFEPKHVQLPALDNGARWHRAIDTSLAAGLDIADEGKEILLNPADFYFANSRSTVVLIGKA</sequence>
<dbReference type="InterPro" id="IPR011837">
    <property type="entry name" value="Glycogen_debranch_GlgX"/>
</dbReference>
<dbReference type="AlphaFoldDB" id="B4DB32"/>
<proteinExistence type="inferred from homology"/>
<dbReference type="SUPFAM" id="SSF51011">
    <property type="entry name" value="Glycosyl hydrolase domain"/>
    <property type="match status" value="1"/>
</dbReference>
<gene>
    <name evidence="6" type="ORF">CfE428DRAFT_6123</name>
</gene>
<keyword evidence="2" id="KW-0378">Hydrolase</keyword>
<dbReference type="CDD" id="cd02856">
    <property type="entry name" value="E_set_GDE_Isoamylase_N"/>
    <property type="match status" value="1"/>
</dbReference>
<reference evidence="6 7" key="1">
    <citation type="journal article" date="2011" name="J. Bacteriol.">
        <title>Genome sequence of Chthoniobacter flavus Ellin428, an aerobic heterotrophic soil bacterium.</title>
        <authorList>
            <person name="Kant R."/>
            <person name="van Passel M.W."/>
            <person name="Palva A."/>
            <person name="Lucas S."/>
            <person name="Lapidus A."/>
            <person name="Glavina Del Rio T."/>
            <person name="Dalin E."/>
            <person name="Tice H."/>
            <person name="Bruce D."/>
            <person name="Goodwin L."/>
            <person name="Pitluck S."/>
            <person name="Larimer F.W."/>
            <person name="Land M.L."/>
            <person name="Hauser L."/>
            <person name="Sangwan P."/>
            <person name="de Vos W.M."/>
            <person name="Janssen P.H."/>
            <person name="Smidt H."/>
        </authorList>
    </citation>
    <scope>NUCLEOTIDE SEQUENCE [LARGE SCALE GENOMIC DNA]</scope>
    <source>
        <strain evidence="6 7">Ellin428</strain>
    </source>
</reference>
<dbReference type="GO" id="GO:0005980">
    <property type="term" value="P:glycogen catabolic process"/>
    <property type="evidence" value="ECO:0007669"/>
    <property type="project" value="InterPro"/>
</dbReference>
<dbReference type="InterPro" id="IPR014756">
    <property type="entry name" value="Ig_E-set"/>
</dbReference>
<name>B4DB32_9BACT</name>
<dbReference type="eggNOG" id="COG1523">
    <property type="taxonomic scope" value="Bacteria"/>
</dbReference>
<dbReference type="InterPro" id="IPR044505">
    <property type="entry name" value="GlgX_Isoamylase_N_E_set"/>
</dbReference>
<dbReference type="Pfam" id="PF02922">
    <property type="entry name" value="CBM_48"/>
    <property type="match status" value="1"/>
</dbReference>
<dbReference type="Proteomes" id="UP000005824">
    <property type="component" value="Unassembled WGS sequence"/>
</dbReference>
<dbReference type="Gene3D" id="2.60.40.10">
    <property type="entry name" value="Immunoglobulins"/>
    <property type="match status" value="1"/>
</dbReference>
<dbReference type="GO" id="GO:0019156">
    <property type="term" value="F:isoamylase activity"/>
    <property type="evidence" value="ECO:0007669"/>
    <property type="project" value="UniProtKB-ARBA"/>
</dbReference>
<dbReference type="Gene3D" id="3.20.20.80">
    <property type="entry name" value="Glycosidases"/>
    <property type="match status" value="1"/>
</dbReference>
<dbReference type="EMBL" id="ABVL01000035">
    <property type="protein sequence ID" value="EDY16310.1"/>
    <property type="molecule type" value="Genomic_DNA"/>
</dbReference>
<dbReference type="SMART" id="SM00642">
    <property type="entry name" value="Aamy"/>
    <property type="match status" value="1"/>
</dbReference>
<dbReference type="STRING" id="497964.CfE428DRAFT_6123"/>
<dbReference type="NCBIfam" id="TIGR02100">
    <property type="entry name" value="glgX_debranch"/>
    <property type="match status" value="1"/>
</dbReference>
<comment type="caution">
    <text evidence="6">The sequence shown here is derived from an EMBL/GenBank/DDBJ whole genome shotgun (WGS) entry which is preliminary data.</text>
</comment>
<evidence type="ECO:0000256" key="1">
    <source>
        <dbReference type="ARBA" id="ARBA00008061"/>
    </source>
</evidence>
<comment type="similarity">
    <text evidence="1">Belongs to the glycosyl hydrolase 13 family.</text>
</comment>
<dbReference type="PANTHER" id="PTHR43002">
    <property type="entry name" value="GLYCOGEN DEBRANCHING ENZYME"/>
    <property type="match status" value="1"/>
</dbReference>
<evidence type="ECO:0000259" key="5">
    <source>
        <dbReference type="SMART" id="SM00642"/>
    </source>
</evidence>
<accession>B4DB32</accession>
<feature type="domain" description="Glycosyl hydrolase family 13 catalytic" evidence="5">
    <location>
        <begin position="192"/>
        <end position="601"/>
    </location>
</feature>
<dbReference type="Pfam" id="PF21156">
    <property type="entry name" value="ISOA1-3_C"/>
    <property type="match status" value="1"/>
</dbReference>
<dbReference type="InterPro" id="IPR048650">
    <property type="entry name" value="ISOA1-3-like_C"/>
</dbReference>
<dbReference type="SUPFAM" id="SSF81296">
    <property type="entry name" value="E set domains"/>
    <property type="match status" value="1"/>
</dbReference>
<dbReference type="InterPro" id="IPR006047">
    <property type="entry name" value="GH13_cat_dom"/>
</dbReference>
<keyword evidence="3" id="KW-0809">Transit peptide</keyword>
<dbReference type="Gene3D" id="2.60.40.1180">
    <property type="entry name" value="Golgi alpha-mannosidase II"/>
    <property type="match status" value="1"/>
</dbReference>
<dbReference type="GO" id="GO:0004135">
    <property type="term" value="F:amylo-alpha-1,6-glucosidase activity"/>
    <property type="evidence" value="ECO:0007669"/>
    <property type="project" value="InterPro"/>
</dbReference>
<dbReference type="InterPro" id="IPR004193">
    <property type="entry name" value="Glyco_hydro_13_N"/>
</dbReference>
<dbReference type="CDD" id="cd11326">
    <property type="entry name" value="AmyAc_Glg_debranch"/>
    <property type="match status" value="1"/>
</dbReference>
<dbReference type="InParanoid" id="B4DB32"/>
<dbReference type="InterPro" id="IPR017853">
    <property type="entry name" value="GH"/>
</dbReference>
<keyword evidence="4" id="KW-0326">Glycosidase</keyword>
<dbReference type="SUPFAM" id="SSF51445">
    <property type="entry name" value="(Trans)glycosidases"/>
    <property type="match status" value="1"/>
</dbReference>
<evidence type="ECO:0000313" key="6">
    <source>
        <dbReference type="EMBL" id="EDY16310.1"/>
    </source>
</evidence>
<evidence type="ECO:0000256" key="3">
    <source>
        <dbReference type="ARBA" id="ARBA00022946"/>
    </source>
</evidence>
<organism evidence="6 7">
    <name type="scientific">Chthoniobacter flavus Ellin428</name>
    <dbReference type="NCBI Taxonomy" id="497964"/>
    <lineage>
        <taxon>Bacteria</taxon>
        <taxon>Pseudomonadati</taxon>
        <taxon>Verrucomicrobiota</taxon>
        <taxon>Spartobacteria</taxon>
        <taxon>Chthoniobacterales</taxon>
        <taxon>Chthoniobacteraceae</taxon>
        <taxon>Chthoniobacter</taxon>
    </lineage>
</organism>
<evidence type="ECO:0000256" key="2">
    <source>
        <dbReference type="ARBA" id="ARBA00022801"/>
    </source>
</evidence>
<dbReference type="InterPro" id="IPR013780">
    <property type="entry name" value="Glyco_hydro_b"/>
</dbReference>
<keyword evidence="7" id="KW-1185">Reference proteome</keyword>
<evidence type="ECO:0000256" key="4">
    <source>
        <dbReference type="ARBA" id="ARBA00023295"/>
    </source>
</evidence>
<protein>
    <submittedName>
        <fullName evidence="6">Glycogen debranching enzyme GlgX</fullName>
    </submittedName>
</protein>
<dbReference type="InterPro" id="IPR013783">
    <property type="entry name" value="Ig-like_fold"/>
</dbReference>